<accession>A0AAX4K010</accession>
<dbReference type="PANTHER" id="PTHR43668:SF5">
    <property type="entry name" value="AMIDOHYDROLASE 3 DOMAIN-CONTAINING PROTEIN"/>
    <property type="match status" value="1"/>
</dbReference>
<feature type="domain" description="Amidohydrolase-related" evidence="3">
    <location>
        <begin position="454"/>
        <end position="553"/>
    </location>
</feature>
<dbReference type="AlphaFoldDB" id="A0AAX4K010"/>
<dbReference type="SUPFAM" id="SSF51338">
    <property type="entry name" value="Composite domain of metallo-dependent hydrolases"/>
    <property type="match status" value="1"/>
</dbReference>
<dbReference type="Gene3D" id="3.20.20.140">
    <property type="entry name" value="Metal-dependent hydrolases"/>
    <property type="match status" value="2"/>
</dbReference>
<evidence type="ECO:0000259" key="3">
    <source>
        <dbReference type="Pfam" id="PF01979"/>
    </source>
</evidence>
<dbReference type="PANTHER" id="PTHR43668">
    <property type="entry name" value="ALLANTOINASE"/>
    <property type="match status" value="1"/>
</dbReference>
<reference evidence="4 5" key="1">
    <citation type="submission" date="2024-01" db="EMBL/GenBank/DDBJ databases">
        <title>Comparative genomics of Cryptococcus and Kwoniella reveals pathogenesis evolution and contrasting modes of karyotype evolution via chromosome fusion or intercentromeric recombination.</title>
        <authorList>
            <person name="Coelho M.A."/>
            <person name="David-Palma M."/>
            <person name="Shea T."/>
            <person name="Bowers K."/>
            <person name="McGinley-Smith S."/>
            <person name="Mohammad A.W."/>
            <person name="Gnirke A."/>
            <person name="Yurkov A.M."/>
            <person name="Nowrousian M."/>
            <person name="Sun S."/>
            <person name="Cuomo C.A."/>
            <person name="Heitman J."/>
        </authorList>
    </citation>
    <scope>NUCLEOTIDE SEQUENCE [LARGE SCALE GENOMIC DNA]</scope>
    <source>
        <strain evidence="4 5">CBS 6074</strain>
    </source>
</reference>
<feature type="region of interest" description="Disordered" evidence="1">
    <location>
        <begin position="1"/>
        <end position="44"/>
    </location>
</feature>
<dbReference type="GO" id="GO:0005737">
    <property type="term" value="C:cytoplasm"/>
    <property type="evidence" value="ECO:0007669"/>
    <property type="project" value="TreeGrafter"/>
</dbReference>
<sequence length="1023" mass="113731">MSSNNRSRGRYRDIEKSSLNDPSSTGSVSGSSSESDIPLPSSSYKDRYRKKRNWKWTDKHAGRLGNLLAIVFLIWFFGGIQFPFPKPTPTPPSGPIPKFIEEGIAQCEIIQRPKPNHHFKSISTKARNENDRYVKGTKNYWLKNGTLWTGENSGTEIFNGKDIYLENGLIKHIGSSKEILSYIKDKNDKKDIEEIELHGAWVTPGEFWLSIIVDTHSHMGVDSAPGLQGSDDTNSIKSSVLPWLRSLDGFNTHDLAFNLSISGGITTMLVLPGSADSIGGQAFPFKPRWTYENTPQSMLVEPAFKIDNGTWARTHAWRHIKHACGENPKRVYGQTRMDNAYDFRRAYTEGKTLKEKQDRWCSSPKTQTEPFPESLEWEVLSDVIRGNVKVNIHCYETTDLNALVRVSNEFQFPIAAFHHAHETYLVPDLLKQAYGEEPPAVAIFATNARYKREAYRGTEFAPKILSDNGLKVIMKSDHPVLDSRYLLTEASWAHHYGLNYSESLSSITTNPAKAMGLNHRIGHLKKGYDADLVIWDSFPLNLGSTPKQTFIDGIPQIINPIIHKKPKQSQDIPKENDKHKWDKEIQEAIQTRGEPDLRSKKSVKNVIFHNVGEFHLTPQEITTSKKSESDLDLNAFNQGKGTVVVENGEIICAGTCASEVEQSKSGFEFEIVNLQGGAITPGLITVGSYVGILEIRQEKATGDGSAIDPLSEDSEITNGLLAHAVDGAQFGGKDELLAYRSGVTTAVVSPKTSSWISGISYSFSTNSEHALNKNAIQNPYAALHISLDNSKSSVSSKIAILRKLLSNQHKSNNEDLKGAVEEETEETELIKTFKQVQNGNLRLVIRTDKADIIASIIRLKQEVAKNAKITILGGQESWIVANELAENDIGVIVSPVRSYPGEWDTRRIIPSIPLSNHTLPSYLVSHGVTVGLGIQEEWQARNTLYEAAWVYANSPTGIFTKRDSIDLISKNLEYLLGLSSSLNPSSNNGNGRKGWAAHRGDPFEFGSRVISVKGYGNDQIDLF</sequence>
<keyword evidence="2" id="KW-0812">Transmembrane</keyword>
<proteinExistence type="predicted"/>
<dbReference type="InterPro" id="IPR050138">
    <property type="entry name" value="DHOase/Allantoinase_Hydrolase"/>
</dbReference>
<keyword evidence="2" id="KW-1133">Transmembrane helix</keyword>
<dbReference type="GO" id="GO:0006145">
    <property type="term" value="P:purine nucleobase catabolic process"/>
    <property type="evidence" value="ECO:0007669"/>
    <property type="project" value="TreeGrafter"/>
</dbReference>
<keyword evidence="5" id="KW-1185">Reference proteome</keyword>
<dbReference type="SUPFAM" id="SSF51556">
    <property type="entry name" value="Metallo-dependent hydrolases"/>
    <property type="match status" value="1"/>
</dbReference>
<dbReference type="InterPro" id="IPR032466">
    <property type="entry name" value="Metal_Hydrolase"/>
</dbReference>
<dbReference type="RefSeq" id="XP_066077640.1">
    <property type="nucleotide sequence ID" value="XM_066221543.1"/>
</dbReference>
<evidence type="ECO:0000256" key="1">
    <source>
        <dbReference type="SAM" id="MobiDB-lite"/>
    </source>
</evidence>
<feature type="compositionally biased region" description="Low complexity" evidence="1">
    <location>
        <begin position="23"/>
        <end position="43"/>
    </location>
</feature>
<organism evidence="4 5">
    <name type="scientific">Kwoniella dendrophila CBS 6074</name>
    <dbReference type="NCBI Taxonomy" id="1295534"/>
    <lineage>
        <taxon>Eukaryota</taxon>
        <taxon>Fungi</taxon>
        <taxon>Dikarya</taxon>
        <taxon>Basidiomycota</taxon>
        <taxon>Agaricomycotina</taxon>
        <taxon>Tremellomycetes</taxon>
        <taxon>Tremellales</taxon>
        <taxon>Cryptococcaceae</taxon>
        <taxon>Kwoniella</taxon>
    </lineage>
</organism>
<dbReference type="GeneID" id="91096484"/>
<dbReference type="InterPro" id="IPR006680">
    <property type="entry name" value="Amidohydro-rel"/>
</dbReference>
<dbReference type="Proteomes" id="UP001355207">
    <property type="component" value="Chromosome 7"/>
</dbReference>
<name>A0AAX4K010_9TREE</name>
<dbReference type="GO" id="GO:0004038">
    <property type="term" value="F:allantoinase activity"/>
    <property type="evidence" value="ECO:0007669"/>
    <property type="project" value="TreeGrafter"/>
</dbReference>
<evidence type="ECO:0000313" key="5">
    <source>
        <dbReference type="Proteomes" id="UP001355207"/>
    </source>
</evidence>
<protein>
    <recommendedName>
        <fullName evidence="3">Amidohydrolase-related domain-containing protein</fullName>
    </recommendedName>
</protein>
<dbReference type="InterPro" id="IPR011059">
    <property type="entry name" value="Metal-dep_hydrolase_composite"/>
</dbReference>
<feature type="transmembrane region" description="Helical" evidence="2">
    <location>
        <begin position="64"/>
        <end position="84"/>
    </location>
</feature>
<dbReference type="Pfam" id="PF01979">
    <property type="entry name" value="Amidohydro_1"/>
    <property type="match status" value="1"/>
</dbReference>
<evidence type="ECO:0000313" key="4">
    <source>
        <dbReference type="EMBL" id="WWC90877.1"/>
    </source>
</evidence>
<gene>
    <name evidence="4" type="ORF">L201_005814</name>
</gene>
<keyword evidence="2" id="KW-0472">Membrane</keyword>
<evidence type="ECO:0000256" key="2">
    <source>
        <dbReference type="SAM" id="Phobius"/>
    </source>
</evidence>
<dbReference type="EMBL" id="CP144104">
    <property type="protein sequence ID" value="WWC90877.1"/>
    <property type="molecule type" value="Genomic_DNA"/>
</dbReference>